<dbReference type="EMBL" id="UYSL01007265">
    <property type="protein sequence ID" value="VDL67750.1"/>
    <property type="molecule type" value="Genomic_DNA"/>
</dbReference>
<gene>
    <name evidence="2" type="ORF">NBR_LOCUS4161</name>
</gene>
<feature type="region of interest" description="Disordered" evidence="1">
    <location>
        <begin position="36"/>
        <end position="77"/>
    </location>
</feature>
<dbReference type="WBParaSite" id="NBR_0000416001-mRNA-1">
    <property type="protein sequence ID" value="NBR_0000416001-mRNA-1"/>
    <property type="gene ID" value="NBR_0000416001"/>
</dbReference>
<dbReference type="Proteomes" id="UP000271162">
    <property type="component" value="Unassembled WGS sequence"/>
</dbReference>
<evidence type="ECO:0000256" key="1">
    <source>
        <dbReference type="SAM" id="MobiDB-lite"/>
    </source>
</evidence>
<proteinExistence type="predicted"/>
<sequence length="77" mass="8425">MLSHVGDASFIGGCYCSCAYYGDGHEQLGGLESNAKSYAGSSQYGSEDVEKHYGAKQKRESMEPIEPRHYSRGVVEE</sequence>
<reference evidence="2 3" key="2">
    <citation type="submission" date="2018-11" db="EMBL/GenBank/DDBJ databases">
        <authorList>
            <consortium name="Pathogen Informatics"/>
        </authorList>
    </citation>
    <scope>NUCLEOTIDE SEQUENCE [LARGE SCALE GENOMIC DNA]</scope>
</reference>
<dbReference type="AlphaFoldDB" id="A0A0N4XNQ8"/>
<feature type="compositionally biased region" description="Basic and acidic residues" evidence="1">
    <location>
        <begin position="48"/>
        <end position="77"/>
    </location>
</feature>
<keyword evidence="3" id="KW-1185">Reference proteome</keyword>
<evidence type="ECO:0000313" key="3">
    <source>
        <dbReference type="Proteomes" id="UP000271162"/>
    </source>
</evidence>
<name>A0A0N4XNQ8_NIPBR</name>
<evidence type="ECO:0000313" key="4">
    <source>
        <dbReference type="WBParaSite" id="NBR_0000416001-mRNA-1"/>
    </source>
</evidence>
<protein>
    <submittedName>
        <fullName evidence="2 4">Uncharacterized protein</fullName>
    </submittedName>
</protein>
<feature type="compositionally biased region" description="Polar residues" evidence="1">
    <location>
        <begin position="36"/>
        <end position="45"/>
    </location>
</feature>
<evidence type="ECO:0000313" key="2">
    <source>
        <dbReference type="EMBL" id="VDL67750.1"/>
    </source>
</evidence>
<accession>A0A0N4XNQ8</accession>
<organism evidence="4">
    <name type="scientific">Nippostrongylus brasiliensis</name>
    <name type="common">Rat hookworm</name>
    <dbReference type="NCBI Taxonomy" id="27835"/>
    <lineage>
        <taxon>Eukaryota</taxon>
        <taxon>Metazoa</taxon>
        <taxon>Ecdysozoa</taxon>
        <taxon>Nematoda</taxon>
        <taxon>Chromadorea</taxon>
        <taxon>Rhabditida</taxon>
        <taxon>Rhabditina</taxon>
        <taxon>Rhabditomorpha</taxon>
        <taxon>Strongyloidea</taxon>
        <taxon>Heligmosomidae</taxon>
        <taxon>Nippostrongylus</taxon>
    </lineage>
</organism>
<reference evidence="4" key="1">
    <citation type="submission" date="2017-02" db="UniProtKB">
        <authorList>
            <consortium name="WormBaseParasite"/>
        </authorList>
    </citation>
    <scope>IDENTIFICATION</scope>
</reference>